<dbReference type="AlphaFoldDB" id="A0A9Y0ZEU1"/>
<evidence type="ECO:0000256" key="1">
    <source>
        <dbReference type="SAM" id="MobiDB-lite"/>
    </source>
</evidence>
<proteinExistence type="evidence at transcript level"/>
<keyword evidence="2" id="KW-0808">Transferase</keyword>
<feature type="region of interest" description="Disordered" evidence="1">
    <location>
        <begin position="55"/>
        <end position="121"/>
    </location>
</feature>
<dbReference type="GO" id="GO:0032259">
    <property type="term" value="P:methylation"/>
    <property type="evidence" value="ECO:0007669"/>
    <property type="project" value="UniProtKB-KW"/>
</dbReference>
<keyword evidence="2" id="KW-0489">Methyltransferase</keyword>
<feature type="compositionally biased region" description="Basic and acidic residues" evidence="1">
    <location>
        <begin position="71"/>
        <end position="102"/>
    </location>
</feature>
<accession>A0A9Y0ZEU1</accession>
<reference evidence="2" key="1">
    <citation type="submission" date="2021-04" db="EMBL/GenBank/DDBJ databases">
        <title>Transcriptome analysis for identification of genes encoding DOXP/MEP, carotenoid and bixin pathway enzymes in seeds of Bixa orellana.</title>
        <authorList>
            <person name="Moreira V.S."/>
            <person name="Soares V.L.F."/>
            <person name="de Souza V.C."/>
            <person name="Goliatt P.V.Z.C."/>
            <person name="Reboucas T.N.H."/>
            <person name="Otoni W.C."/>
            <person name="Costa M.G.C."/>
        </authorList>
    </citation>
    <scope>NUCLEOTIDE SEQUENCE</scope>
    <source>
        <strain evidence="2">C17803_g2_i1_m.146579</strain>
    </source>
</reference>
<sequence length="121" mass="13485">MAIARFGRQVKRPHGFCLKMTAVGVLGLCFIFIWSVFSSPSTSLTVQRESFDDIAEPVSSSAKVRSFGSQSKEREPQQHDSTKQDKKVKVDSGLKGKNERNVNRSASLSVNEHKSGMNRRL</sequence>
<organism evidence="2">
    <name type="scientific">Bixa orellana</name>
    <name type="common">Lipstick tree</name>
    <dbReference type="NCBI Taxonomy" id="66672"/>
    <lineage>
        <taxon>Eukaryota</taxon>
        <taxon>Viridiplantae</taxon>
        <taxon>Streptophyta</taxon>
        <taxon>Embryophyta</taxon>
        <taxon>Tracheophyta</taxon>
        <taxon>Spermatophyta</taxon>
        <taxon>Magnoliopsida</taxon>
        <taxon>eudicotyledons</taxon>
        <taxon>Gunneridae</taxon>
        <taxon>Pentapetalae</taxon>
        <taxon>rosids</taxon>
        <taxon>malvids</taxon>
        <taxon>Malvales</taxon>
        <taxon>Bixaceae</taxon>
        <taxon>Bixa</taxon>
    </lineage>
</organism>
<name>A0A9Y0ZEU1_BIXOR</name>
<evidence type="ECO:0000313" key="2">
    <source>
        <dbReference type="EMBL" id="QTZ19597.1"/>
    </source>
</evidence>
<protein>
    <submittedName>
        <fullName evidence="2">Methyltransferase PMT28</fullName>
    </submittedName>
</protein>
<dbReference type="GO" id="GO:0008168">
    <property type="term" value="F:methyltransferase activity"/>
    <property type="evidence" value="ECO:0007669"/>
    <property type="project" value="UniProtKB-KW"/>
</dbReference>
<feature type="compositionally biased region" description="Polar residues" evidence="1">
    <location>
        <begin position="58"/>
        <end position="70"/>
    </location>
</feature>
<dbReference type="EMBL" id="MW885471">
    <property type="protein sequence ID" value="QTZ19597.1"/>
    <property type="molecule type" value="mRNA"/>
</dbReference>